<evidence type="ECO:0000313" key="1">
    <source>
        <dbReference type="EMBL" id="KAK8492303.1"/>
    </source>
</evidence>
<name>A0ABR2AGM6_9ROSI</name>
<gene>
    <name evidence="1" type="ORF">V6N11_066669</name>
</gene>
<comment type="caution">
    <text evidence="1">The sequence shown here is derived from an EMBL/GenBank/DDBJ whole genome shotgun (WGS) entry which is preliminary data.</text>
</comment>
<organism evidence="1 2">
    <name type="scientific">Hibiscus sabdariffa</name>
    <name type="common">roselle</name>
    <dbReference type="NCBI Taxonomy" id="183260"/>
    <lineage>
        <taxon>Eukaryota</taxon>
        <taxon>Viridiplantae</taxon>
        <taxon>Streptophyta</taxon>
        <taxon>Embryophyta</taxon>
        <taxon>Tracheophyta</taxon>
        <taxon>Spermatophyta</taxon>
        <taxon>Magnoliopsida</taxon>
        <taxon>eudicotyledons</taxon>
        <taxon>Gunneridae</taxon>
        <taxon>Pentapetalae</taxon>
        <taxon>rosids</taxon>
        <taxon>malvids</taxon>
        <taxon>Malvales</taxon>
        <taxon>Malvaceae</taxon>
        <taxon>Malvoideae</taxon>
        <taxon>Hibiscus</taxon>
    </lineage>
</organism>
<reference evidence="1 2" key="1">
    <citation type="journal article" date="2024" name="G3 (Bethesda)">
        <title>Genome assembly of Hibiscus sabdariffa L. provides insights into metabolisms of medicinal natural products.</title>
        <authorList>
            <person name="Kim T."/>
        </authorList>
    </citation>
    <scope>NUCLEOTIDE SEQUENCE [LARGE SCALE GENOMIC DNA]</scope>
    <source>
        <strain evidence="1">TK-2024</strain>
        <tissue evidence="1">Old leaves</tissue>
    </source>
</reference>
<sequence length="98" mass="10755">MPIRVEHLASTPTTIAFPLPPPLTASSLGQLCRRSKLQPHMLQFPWPLIGLIHIGRLKFEPVDEADVVIIDVGKRKLLERYRGFAPGFAFKGVAAVGG</sequence>
<keyword evidence="2" id="KW-1185">Reference proteome</keyword>
<evidence type="ECO:0000313" key="2">
    <source>
        <dbReference type="Proteomes" id="UP001396334"/>
    </source>
</evidence>
<accession>A0ABR2AGM6</accession>
<dbReference type="Proteomes" id="UP001396334">
    <property type="component" value="Unassembled WGS sequence"/>
</dbReference>
<proteinExistence type="predicted"/>
<protein>
    <submittedName>
        <fullName evidence="1">Uncharacterized protein</fullName>
    </submittedName>
</protein>
<dbReference type="EMBL" id="JBBPBN010000252">
    <property type="protein sequence ID" value="KAK8492303.1"/>
    <property type="molecule type" value="Genomic_DNA"/>
</dbReference>